<comment type="caution">
    <text evidence="1">The sequence shown here is derived from an EMBL/GenBank/DDBJ whole genome shotgun (WGS) entry which is preliminary data.</text>
</comment>
<evidence type="ECO:0000313" key="2">
    <source>
        <dbReference type="Proteomes" id="UP000187465"/>
    </source>
</evidence>
<reference evidence="1 2" key="1">
    <citation type="submission" date="2016-10" db="EMBL/GenBank/DDBJ databases">
        <title>Paenibacillus species isolates.</title>
        <authorList>
            <person name="Beno S.M."/>
        </authorList>
    </citation>
    <scope>NUCLEOTIDE SEQUENCE [LARGE SCALE GENOMIC DNA]</scope>
    <source>
        <strain evidence="1 2">FSL H7-0604</strain>
    </source>
</reference>
<proteinExistence type="predicted"/>
<dbReference type="AlphaFoldDB" id="A0A1R0X1T5"/>
<gene>
    <name evidence="1" type="ORF">BJP51_26590</name>
</gene>
<sequence>MSKKISDVLMQRNDISDFLVHLTKETEDGQSAKDNLISILNDMEIKAFNHHCYFSPRLHKEEQKIQNRFNVVCFTETPLDKIHLLTDISGRKVRLQPYGLVFPKISIEEAKGNPAFYVYNENQLLLDYLNTQYHSFITAYKEDGEVNNFQTLGSLVNIVRKGHDFHWEREWRVRKKFKFKINELFAIIAPEKEHNDIRNRVNLDDVEYFIFLDATWSMQTIIEKLSIYMWNELRG</sequence>
<dbReference type="RefSeq" id="WP_076179527.1">
    <property type="nucleotide sequence ID" value="NZ_MKQP01000040.1"/>
</dbReference>
<evidence type="ECO:0000313" key="1">
    <source>
        <dbReference type="EMBL" id="OMD26762.1"/>
    </source>
</evidence>
<dbReference type="EMBL" id="MKQP01000040">
    <property type="protein sequence ID" value="OMD26762.1"/>
    <property type="molecule type" value="Genomic_DNA"/>
</dbReference>
<organism evidence="1 2">
    <name type="scientific">Paenibacillus odorifer</name>
    <dbReference type="NCBI Taxonomy" id="189426"/>
    <lineage>
        <taxon>Bacteria</taxon>
        <taxon>Bacillati</taxon>
        <taxon>Bacillota</taxon>
        <taxon>Bacilli</taxon>
        <taxon>Bacillales</taxon>
        <taxon>Paenibacillaceae</taxon>
        <taxon>Paenibacillus</taxon>
    </lineage>
</organism>
<accession>A0A1R0X1T5</accession>
<dbReference type="Proteomes" id="UP000187465">
    <property type="component" value="Unassembled WGS sequence"/>
</dbReference>
<protein>
    <submittedName>
        <fullName evidence="1">Uncharacterized protein</fullName>
    </submittedName>
</protein>
<name>A0A1R0X1T5_9BACL</name>